<evidence type="ECO:0000259" key="5">
    <source>
        <dbReference type="Pfam" id="PF01514"/>
    </source>
</evidence>
<protein>
    <submittedName>
        <fullName evidence="6">Flagellar M-ring protein FliF</fullName>
    </submittedName>
</protein>
<keyword evidence="4" id="KW-0812">Transmembrane</keyword>
<dbReference type="NCBIfam" id="TIGR00206">
    <property type="entry name" value="fliF"/>
    <property type="match status" value="1"/>
</dbReference>
<dbReference type="AlphaFoldDB" id="A0A845AUR3"/>
<feature type="transmembrane region" description="Helical" evidence="4">
    <location>
        <begin position="12"/>
        <end position="30"/>
    </location>
</feature>
<keyword evidence="2 4" id="KW-0472">Membrane</keyword>
<dbReference type="EMBL" id="WTYE01000001">
    <property type="protein sequence ID" value="MXP33328.1"/>
    <property type="molecule type" value="Genomic_DNA"/>
</dbReference>
<gene>
    <name evidence="6" type="primary">fliF</name>
    <name evidence="6" type="ORF">GRI94_01890</name>
    <name evidence="7" type="ORF">GRI94_15980</name>
</gene>
<dbReference type="Pfam" id="PF01514">
    <property type="entry name" value="YscJ_FliF"/>
    <property type="match status" value="1"/>
</dbReference>
<organism evidence="6 8">
    <name type="scientific">Parerythrobacter jejuensis</name>
    <dbReference type="NCBI Taxonomy" id="795812"/>
    <lineage>
        <taxon>Bacteria</taxon>
        <taxon>Pseudomonadati</taxon>
        <taxon>Pseudomonadota</taxon>
        <taxon>Alphaproteobacteria</taxon>
        <taxon>Sphingomonadales</taxon>
        <taxon>Erythrobacteraceae</taxon>
        <taxon>Parerythrobacter</taxon>
    </lineage>
</organism>
<accession>A0A845AUR3</accession>
<feature type="domain" description="Flagellar M-ring N-terminal" evidence="5">
    <location>
        <begin position="31"/>
        <end position="204"/>
    </location>
</feature>
<dbReference type="PANTHER" id="PTHR30046">
    <property type="entry name" value="FLAGELLAR M-RING PROTEIN"/>
    <property type="match status" value="1"/>
</dbReference>
<evidence type="ECO:0000256" key="3">
    <source>
        <dbReference type="SAM" id="MobiDB-lite"/>
    </source>
</evidence>
<dbReference type="EMBL" id="WTYE01000001">
    <property type="protein sequence ID" value="MXP30568.1"/>
    <property type="molecule type" value="Genomic_DNA"/>
</dbReference>
<dbReference type="OrthoDB" id="9807026at2"/>
<feature type="region of interest" description="Disordered" evidence="3">
    <location>
        <begin position="253"/>
        <end position="272"/>
    </location>
</feature>
<name>A0A845AUR3_9SPHN</name>
<dbReference type="RefSeq" id="WP_160778100.1">
    <property type="nucleotide sequence ID" value="NZ_BAAAZF010000001.1"/>
</dbReference>
<dbReference type="InterPro" id="IPR045851">
    <property type="entry name" value="AMP-bd_C_sf"/>
</dbReference>
<feature type="transmembrane region" description="Helical" evidence="4">
    <location>
        <begin position="362"/>
        <end position="381"/>
    </location>
</feature>
<keyword evidence="4" id="KW-1133">Transmembrane helix</keyword>
<keyword evidence="8" id="KW-1185">Reference proteome</keyword>
<dbReference type="Proteomes" id="UP000446786">
    <property type="component" value="Unassembled WGS sequence"/>
</dbReference>
<dbReference type="GO" id="GO:0071973">
    <property type="term" value="P:bacterial-type flagellum-dependent cell motility"/>
    <property type="evidence" value="ECO:0007669"/>
    <property type="project" value="InterPro"/>
</dbReference>
<evidence type="ECO:0000256" key="4">
    <source>
        <dbReference type="SAM" id="Phobius"/>
    </source>
</evidence>
<evidence type="ECO:0000313" key="8">
    <source>
        <dbReference type="Proteomes" id="UP000446786"/>
    </source>
</evidence>
<dbReference type="GO" id="GO:0016020">
    <property type="term" value="C:membrane"/>
    <property type="evidence" value="ECO:0007669"/>
    <property type="project" value="UniProtKB-SubCell"/>
</dbReference>
<reference evidence="6 8" key="1">
    <citation type="submission" date="2019-12" db="EMBL/GenBank/DDBJ databases">
        <title>Genomic-based taxomic classification of the family Erythrobacteraceae.</title>
        <authorList>
            <person name="Xu L."/>
        </authorList>
    </citation>
    <scope>NUCLEOTIDE SEQUENCE [LARGE SCALE GENOMIC DNA]</scope>
    <source>
        <strain evidence="6 8">JCM 16677</strain>
    </source>
</reference>
<evidence type="ECO:0000256" key="1">
    <source>
        <dbReference type="ARBA" id="ARBA00004370"/>
    </source>
</evidence>
<dbReference type="GO" id="GO:0009431">
    <property type="term" value="C:bacterial-type flagellum basal body, MS ring"/>
    <property type="evidence" value="ECO:0007669"/>
    <property type="project" value="InterPro"/>
</dbReference>
<dbReference type="PANTHER" id="PTHR30046:SF0">
    <property type="entry name" value="FLAGELLAR M-RING PROTEIN"/>
    <property type="match status" value="1"/>
</dbReference>
<dbReference type="InterPro" id="IPR000067">
    <property type="entry name" value="FlgMring_FliF"/>
</dbReference>
<dbReference type="Gene3D" id="3.30.300.30">
    <property type="match status" value="1"/>
</dbReference>
<evidence type="ECO:0000313" key="7">
    <source>
        <dbReference type="EMBL" id="MXP33328.1"/>
    </source>
</evidence>
<keyword evidence="6" id="KW-0969">Cilium</keyword>
<sequence>MNLDSRQMRTVLLMLAAVIAILAILWFALLRTNYVPAYQNIREADASAIIAELDNASIPYRLANDGHDILVPEDMASEARVVVAGSNVSFGGSVGFELFNDSDMGLTEFAQKINFQRAMQGELSRTIMMMDGVDFARVHLAIPERSIFRAAQGSPTAAVTIEMLPGANLTSQRIGGVRQLVASSVPGLATFDVAVLDENGDLVSASAPTGATDTANPVSERGALENFYAVRARKAIADVLPGMPFDLELTARQREAAPAEEEGEVASEPARAVPGRGDLALRVMVRTPQELGSEERDMIQSALVDTLGLAESGGDVLSFTTGALSQAVAAPAPAPASAAAPATTEAEATSFTWNDGLGEMLISRWTLIMLALLAIAMLVVWPRRRLAKDDAESFAEMLKSASNERESLRHG</sequence>
<keyword evidence="6" id="KW-0966">Cell projection</keyword>
<dbReference type="GO" id="GO:0003774">
    <property type="term" value="F:cytoskeletal motor activity"/>
    <property type="evidence" value="ECO:0007669"/>
    <property type="project" value="InterPro"/>
</dbReference>
<dbReference type="InterPro" id="IPR006182">
    <property type="entry name" value="FliF_N_dom"/>
</dbReference>
<evidence type="ECO:0000313" key="6">
    <source>
        <dbReference type="EMBL" id="MXP30568.1"/>
    </source>
</evidence>
<keyword evidence="6" id="KW-0282">Flagellum</keyword>
<comment type="caution">
    <text evidence="6">The sequence shown here is derived from an EMBL/GenBank/DDBJ whole genome shotgun (WGS) entry which is preliminary data.</text>
</comment>
<comment type="subcellular location">
    <subcellularLocation>
        <location evidence="1">Membrane</location>
    </subcellularLocation>
</comment>
<dbReference type="InterPro" id="IPR043427">
    <property type="entry name" value="YscJ/FliF"/>
</dbReference>
<dbReference type="PRINTS" id="PR01009">
    <property type="entry name" value="FLGMRINGFLIF"/>
</dbReference>
<proteinExistence type="predicted"/>
<evidence type="ECO:0000256" key="2">
    <source>
        <dbReference type="ARBA" id="ARBA00023136"/>
    </source>
</evidence>